<dbReference type="PROSITE" id="PS51375">
    <property type="entry name" value="PPR"/>
    <property type="match status" value="8"/>
</dbReference>
<dbReference type="Pfam" id="PF13041">
    <property type="entry name" value="PPR_2"/>
    <property type="match status" value="1"/>
</dbReference>
<reference evidence="5 6" key="1">
    <citation type="submission" date="2021-07" db="EMBL/GenBank/DDBJ databases">
        <title>The Aristolochia fimbriata genome: insights into angiosperm evolution, floral development and chemical biosynthesis.</title>
        <authorList>
            <person name="Jiao Y."/>
        </authorList>
    </citation>
    <scope>NUCLEOTIDE SEQUENCE [LARGE SCALE GENOMIC DNA]</scope>
    <source>
        <strain evidence="5">IBCAS-2021</strain>
        <tissue evidence="5">Leaf</tissue>
    </source>
</reference>
<evidence type="ECO:0000256" key="1">
    <source>
        <dbReference type="ARBA" id="ARBA00007626"/>
    </source>
</evidence>
<dbReference type="Gene3D" id="1.25.40.10">
    <property type="entry name" value="Tetratricopeptide repeat domain"/>
    <property type="match status" value="4"/>
</dbReference>
<feature type="repeat" description="PPR" evidence="3">
    <location>
        <begin position="188"/>
        <end position="222"/>
    </location>
</feature>
<feature type="repeat" description="PPR" evidence="3">
    <location>
        <begin position="295"/>
        <end position="329"/>
    </location>
</feature>
<dbReference type="Pfam" id="PF01535">
    <property type="entry name" value="PPR"/>
    <property type="match status" value="1"/>
</dbReference>
<dbReference type="InterPro" id="IPR011990">
    <property type="entry name" value="TPR-like_helical_dom_sf"/>
</dbReference>
<feature type="compositionally biased region" description="Acidic residues" evidence="4">
    <location>
        <begin position="579"/>
        <end position="597"/>
    </location>
</feature>
<evidence type="ECO:0000256" key="3">
    <source>
        <dbReference type="PROSITE-ProRule" id="PRU00708"/>
    </source>
</evidence>
<proteinExistence type="inferred from homology"/>
<dbReference type="InterPro" id="IPR002885">
    <property type="entry name" value="PPR_rpt"/>
</dbReference>
<feature type="repeat" description="PPR" evidence="3">
    <location>
        <begin position="362"/>
        <end position="396"/>
    </location>
</feature>
<evidence type="ECO:0000256" key="4">
    <source>
        <dbReference type="SAM" id="MobiDB-lite"/>
    </source>
</evidence>
<comment type="similarity">
    <text evidence="1">Belongs to the PPR family. P subfamily.</text>
</comment>
<feature type="repeat" description="PPR" evidence="3">
    <location>
        <begin position="397"/>
        <end position="431"/>
    </location>
</feature>
<comment type="caution">
    <text evidence="5">The sequence shown here is derived from an EMBL/GenBank/DDBJ whole genome shotgun (WGS) entry which is preliminary data.</text>
</comment>
<dbReference type="SUPFAM" id="SSF48452">
    <property type="entry name" value="TPR-like"/>
    <property type="match status" value="1"/>
</dbReference>
<dbReference type="PANTHER" id="PTHR47936:SF1">
    <property type="entry name" value="PENTATRICOPEPTIDE REPEAT-CONTAINING PROTEIN GUN1, CHLOROPLASTIC"/>
    <property type="match status" value="1"/>
</dbReference>
<accession>A0AAV7DS28</accession>
<evidence type="ECO:0000313" key="6">
    <source>
        <dbReference type="Proteomes" id="UP000825729"/>
    </source>
</evidence>
<dbReference type="AlphaFoldDB" id="A0AAV7DS28"/>
<dbReference type="EMBL" id="JAINDJ010000008">
    <property type="protein sequence ID" value="KAG9439372.1"/>
    <property type="molecule type" value="Genomic_DNA"/>
</dbReference>
<gene>
    <name evidence="5" type="ORF">H6P81_019537</name>
</gene>
<dbReference type="NCBIfam" id="TIGR00756">
    <property type="entry name" value="PPR"/>
    <property type="match status" value="7"/>
</dbReference>
<organism evidence="5 6">
    <name type="scientific">Aristolochia fimbriata</name>
    <name type="common">White veined hardy Dutchman's pipe vine</name>
    <dbReference type="NCBI Taxonomy" id="158543"/>
    <lineage>
        <taxon>Eukaryota</taxon>
        <taxon>Viridiplantae</taxon>
        <taxon>Streptophyta</taxon>
        <taxon>Embryophyta</taxon>
        <taxon>Tracheophyta</taxon>
        <taxon>Spermatophyta</taxon>
        <taxon>Magnoliopsida</taxon>
        <taxon>Magnoliidae</taxon>
        <taxon>Piperales</taxon>
        <taxon>Aristolochiaceae</taxon>
        <taxon>Aristolochia</taxon>
    </lineage>
</organism>
<dbReference type="Proteomes" id="UP000825729">
    <property type="component" value="Unassembled WGS sequence"/>
</dbReference>
<feature type="region of interest" description="Disordered" evidence="4">
    <location>
        <begin position="571"/>
        <end position="622"/>
    </location>
</feature>
<evidence type="ECO:0000313" key="5">
    <source>
        <dbReference type="EMBL" id="KAG9439372.1"/>
    </source>
</evidence>
<feature type="repeat" description="PPR" evidence="3">
    <location>
        <begin position="502"/>
        <end position="536"/>
    </location>
</feature>
<name>A0AAV7DS28_ARIFI</name>
<protein>
    <recommendedName>
        <fullName evidence="7">Pentatricopeptide repeat-containing protein</fullName>
    </recommendedName>
</protein>
<keyword evidence="2" id="KW-0677">Repeat</keyword>
<feature type="repeat" description="PPR" evidence="3">
    <location>
        <begin position="432"/>
        <end position="466"/>
    </location>
</feature>
<sequence>MDKREVTGLGAHRSTQLSAIAYNHSIGTDCNENEVAKSGGAAESFSVACPQTEMEALQSHSLLSFSSNISKINVLGNPSIPSIKLKQRTEIVSLGMLAPRKFMQKKKKVEVFKDAADEAEQKRWRKLMNEIDEAGSAVSILRNQRAKGQALPKDLVLGTLMRFKQLKKWNLVSEILEWLRCQHWWDFKEMDFLMLITAYGKLGDFNKAGRVLGYMNKHGYPPSVISHTALMEAYGRARQYNKAEAIFRRMQTSGPAPSPITYQIILKTFVEADKYKEAEAVFETLLNDESSFKPDQKMFHMMIYMHKKAGNYEQARMLFTKMSDRGIPQSTVTYNSLMSFETNYKEVSKIYDQMQRAGVRPDVVSYALLISAYGKARREDEALAVFEEMLDAGVRPTRKAYNILLDAFAVSGMVEEARKVFKSMRRDKCTPDLVSYTTMLSAYVNASDMEGAEKFFKRLKQDGYEPNVVTYGTLLKGYAKVNDLEKMMKVYDDMRLQGLEVNQTIFTTIMDAHGKNTDFGSAAIWYKEMESSGLVPDQKAKNILLSLAKSAEEQEEANQLVGNIASHFTERRKSGVSEQSDDDNDDYYDSGDEENGDESFVSFDGPINLERIDTSDVDEEDDRVEARDLLSVKQNELVC</sequence>
<keyword evidence="6" id="KW-1185">Reference proteome</keyword>
<dbReference type="Pfam" id="PF13812">
    <property type="entry name" value="PPR_3"/>
    <property type="match status" value="3"/>
</dbReference>
<evidence type="ECO:0000256" key="2">
    <source>
        <dbReference type="ARBA" id="ARBA00022737"/>
    </source>
</evidence>
<dbReference type="PANTHER" id="PTHR47936">
    <property type="entry name" value="PPR_LONG DOMAIN-CONTAINING PROTEIN"/>
    <property type="match status" value="1"/>
</dbReference>
<evidence type="ECO:0008006" key="7">
    <source>
        <dbReference type="Google" id="ProtNLM"/>
    </source>
</evidence>
<feature type="repeat" description="PPR" evidence="3">
    <location>
        <begin position="223"/>
        <end position="257"/>
    </location>
</feature>
<feature type="repeat" description="PPR" evidence="3">
    <location>
        <begin position="467"/>
        <end position="501"/>
    </location>
</feature>